<proteinExistence type="predicted"/>
<keyword evidence="1" id="KW-1133">Transmembrane helix</keyword>
<reference evidence="3" key="1">
    <citation type="submission" date="2015-08" db="EMBL/GenBank/DDBJ databases">
        <title>The complete genome of Altererythrobacter atlanticus strain 26DY36.</title>
        <authorList>
            <person name="Wu Y.-H."/>
            <person name="Cheng H."/>
            <person name="Wu X.-W."/>
        </authorList>
    </citation>
    <scope>NUCLEOTIDE SEQUENCE</scope>
    <source>
        <strain evidence="3">26DY36</strain>
        <plasmid evidence="3">unnamed</plasmid>
    </source>
</reference>
<evidence type="ECO:0000259" key="2">
    <source>
        <dbReference type="Pfam" id="PF21959"/>
    </source>
</evidence>
<organism evidence="3 4">
    <name type="scientific">Croceibacterium atlanticum</name>
    <dbReference type="NCBI Taxonomy" id="1267766"/>
    <lineage>
        <taxon>Bacteria</taxon>
        <taxon>Pseudomonadati</taxon>
        <taxon>Pseudomonadota</taxon>
        <taxon>Alphaproteobacteria</taxon>
        <taxon>Sphingomonadales</taxon>
        <taxon>Erythrobacteraceae</taxon>
        <taxon>Croceibacterium</taxon>
    </lineage>
</organism>
<sequence>MDRTIRFMGSVMGYVAEGPTLRGAGPDPDNALSRIATRCAAFLAPFLTVAIVLVQLLAVPAPAFAQSTPPPFPGCTPGVFLAQNNPTQLFQVDTSTNPFTYPNIGPAHSRTYNTIAFNPADNYIYGVDRPSGSNIRLLRIGSNGVVQVLGTILGGNINVPSGYPVSGEIGADGFYYLKYQLASDQAIYRVNLATRLAARINLSLPRTSLDLAWYNGRLYSHDANIDVFYSIDPSTGQVQDIGPTGISAQFGGMVSASNGVFGINNGGGFYQFNLQTGAATLISSSPSTAIMTAPNVIARRCNSARIWPSPRRTARISTPPGPARLTKSWSAIAAPSASRAPWWTIRFRPG</sequence>
<dbReference type="AlphaFoldDB" id="A0A0F7KZN1"/>
<accession>A0A0F7KZN1</accession>
<dbReference type="SUPFAM" id="SSF63825">
    <property type="entry name" value="YWTD domain"/>
    <property type="match status" value="1"/>
</dbReference>
<dbReference type="Pfam" id="PF21959">
    <property type="entry name" value="DUF6923"/>
    <property type="match status" value="1"/>
</dbReference>
<dbReference type="PATRIC" id="fig|1267766.3.peg.3315"/>
<feature type="transmembrane region" description="Helical" evidence="1">
    <location>
        <begin position="42"/>
        <end position="65"/>
    </location>
</feature>
<name>A0A0F7KZN1_9SPHN</name>
<geneLocation type="plasmid" evidence="3 4">
    <name>unnamed</name>
</geneLocation>
<gene>
    <name evidence="3" type="ORF">WYH_03296</name>
</gene>
<feature type="domain" description="DUF6923" evidence="2">
    <location>
        <begin position="80"/>
        <end position="287"/>
    </location>
</feature>
<evidence type="ECO:0000313" key="3">
    <source>
        <dbReference type="EMBL" id="AKH44315.1"/>
    </source>
</evidence>
<keyword evidence="4" id="KW-1185">Reference proteome</keyword>
<dbReference type="InterPro" id="IPR054215">
    <property type="entry name" value="DUF6923"/>
</dbReference>
<keyword evidence="1" id="KW-0472">Membrane</keyword>
<keyword evidence="1" id="KW-0812">Transmembrane</keyword>
<dbReference type="EMBL" id="CP011453">
    <property type="protein sequence ID" value="AKH44315.1"/>
    <property type="molecule type" value="Genomic_DNA"/>
</dbReference>
<dbReference type="Proteomes" id="UP000034392">
    <property type="component" value="Plasmid unnamed"/>
</dbReference>
<evidence type="ECO:0000256" key="1">
    <source>
        <dbReference type="SAM" id="Phobius"/>
    </source>
</evidence>
<dbReference type="KEGG" id="aay:WYH_03296"/>
<protein>
    <recommendedName>
        <fullName evidence="2">DUF6923 domain-containing protein</fullName>
    </recommendedName>
</protein>
<keyword evidence="3" id="KW-0614">Plasmid</keyword>
<evidence type="ECO:0000313" key="4">
    <source>
        <dbReference type="Proteomes" id="UP000034392"/>
    </source>
</evidence>